<proteinExistence type="predicted"/>
<accession>A0ABS8V6Z3</accession>
<dbReference type="Proteomes" id="UP000823775">
    <property type="component" value="Unassembled WGS sequence"/>
</dbReference>
<reference evidence="1 2" key="1">
    <citation type="journal article" date="2021" name="BMC Genomics">
        <title>Datura genome reveals duplications of psychoactive alkaloid biosynthetic genes and high mutation rate following tissue culture.</title>
        <authorList>
            <person name="Rajewski A."/>
            <person name="Carter-House D."/>
            <person name="Stajich J."/>
            <person name="Litt A."/>
        </authorList>
    </citation>
    <scope>NUCLEOTIDE SEQUENCE [LARGE SCALE GENOMIC DNA]</scope>
    <source>
        <strain evidence="1">AR-01</strain>
    </source>
</reference>
<sequence>MVVLRKPNEISFRLEGIANYLGLVVSPVDHEAKVLAAKDCVDDGTTSSKDEFFIDVGSGDYPNCSCLILVFNPSIISRIWLLKLLTRAREKPAPPNDP</sequence>
<organism evidence="1 2">
    <name type="scientific">Datura stramonium</name>
    <name type="common">Jimsonweed</name>
    <name type="synonym">Common thornapple</name>
    <dbReference type="NCBI Taxonomy" id="4076"/>
    <lineage>
        <taxon>Eukaryota</taxon>
        <taxon>Viridiplantae</taxon>
        <taxon>Streptophyta</taxon>
        <taxon>Embryophyta</taxon>
        <taxon>Tracheophyta</taxon>
        <taxon>Spermatophyta</taxon>
        <taxon>Magnoliopsida</taxon>
        <taxon>eudicotyledons</taxon>
        <taxon>Gunneridae</taxon>
        <taxon>Pentapetalae</taxon>
        <taxon>asterids</taxon>
        <taxon>lamiids</taxon>
        <taxon>Solanales</taxon>
        <taxon>Solanaceae</taxon>
        <taxon>Solanoideae</taxon>
        <taxon>Datureae</taxon>
        <taxon>Datura</taxon>
    </lineage>
</organism>
<gene>
    <name evidence="1" type="ORF">HAX54_028440</name>
</gene>
<protein>
    <recommendedName>
        <fullName evidence="3">Reverse transcriptase</fullName>
    </recommendedName>
</protein>
<evidence type="ECO:0008006" key="3">
    <source>
        <dbReference type="Google" id="ProtNLM"/>
    </source>
</evidence>
<dbReference type="EMBL" id="JACEIK010003499">
    <property type="protein sequence ID" value="MCD9641950.1"/>
    <property type="molecule type" value="Genomic_DNA"/>
</dbReference>
<evidence type="ECO:0000313" key="1">
    <source>
        <dbReference type="EMBL" id="MCD9641950.1"/>
    </source>
</evidence>
<keyword evidence="2" id="KW-1185">Reference proteome</keyword>
<evidence type="ECO:0000313" key="2">
    <source>
        <dbReference type="Proteomes" id="UP000823775"/>
    </source>
</evidence>
<comment type="caution">
    <text evidence="1">The sequence shown here is derived from an EMBL/GenBank/DDBJ whole genome shotgun (WGS) entry which is preliminary data.</text>
</comment>
<name>A0ABS8V6Z3_DATST</name>